<gene>
    <name evidence="6" type="ORF">EDM56_18265</name>
</gene>
<dbReference type="SUPFAM" id="SSF53474">
    <property type="entry name" value="alpha/beta-Hydrolases"/>
    <property type="match status" value="1"/>
</dbReference>
<feature type="active site" description="Charge relay system" evidence="2">
    <location>
        <position position="169"/>
    </location>
</feature>
<evidence type="ECO:0000256" key="2">
    <source>
        <dbReference type="PIRSR" id="PIRSR017388-1"/>
    </source>
</evidence>
<evidence type="ECO:0000313" key="7">
    <source>
        <dbReference type="Proteomes" id="UP000271031"/>
    </source>
</evidence>
<evidence type="ECO:0000256" key="3">
    <source>
        <dbReference type="PIRSR" id="PIRSR017388-2"/>
    </source>
</evidence>
<dbReference type="PIRSF" id="PIRSF017388">
    <property type="entry name" value="Esterase_lipase"/>
    <property type="match status" value="1"/>
</dbReference>
<dbReference type="GO" id="GO:0016020">
    <property type="term" value="C:membrane"/>
    <property type="evidence" value="ECO:0007669"/>
    <property type="project" value="TreeGrafter"/>
</dbReference>
<comment type="caution">
    <text evidence="6">The sequence shown here is derived from an EMBL/GenBank/DDBJ whole genome shotgun (WGS) entry which is preliminary data.</text>
</comment>
<dbReference type="InterPro" id="IPR029058">
    <property type="entry name" value="AB_hydrolase_fold"/>
</dbReference>
<proteinExistence type="predicted"/>
<feature type="active site" description="Nucleophile" evidence="2">
    <location>
        <position position="80"/>
    </location>
</feature>
<dbReference type="GO" id="GO:0052689">
    <property type="term" value="F:carboxylic ester hydrolase activity"/>
    <property type="evidence" value="ECO:0007669"/>
    <property type="project" value="InterPro"/>
</dbReference>
<name>A0A3M8DCZ0_9BACL</name>
<keyword evidence="4" id="KW-0472">Membrane</keyword>
<dbReference type="PANTHER" id="PTHR43798">
    <property type="entry name" value="MONOACYLGLYCEROL LIPASE"/>
    <property type="match status" value="1"/>
</dbReference>
<reference evidence="6 7" key="1">
    <citation type="submission" date="2018-10" db="EMBL/GenBank/DDBJ databases">
        <title>Phylogenomics of Brevibacillus.</title>
        <authorList>
            <person name="Dunlap C."/>
        </authorList>
    </citation>
    <scope>NUCLEOTIDE SEQUENCE [LARGE SCALE GENOMIC DNA]</scope>
    <source>
        <strain evidence="6 7">JCM 15716</strain>
    </source>
</reference>
<dbReference type="RefSeq" id="WP_122919354.1">
    <property type="nucleotide sequence ID" value="NZ_RHHQ01000013.1"/>
</dbReference>
<dbReference type="Gene3D" id="3.40.50.1820">
    <property type="entry name" value="alpha/beta hydrolase"/>
    <property type="match status" value="1"/>
</dbReference>
<feature type="transmembrane region" description="Helical" evidence="4">
    <location>
        <begin position="74"/>
        <end position="91"/>
    </location>
</feature>
<evidence type="ECO:0000256" key="1">
    <source>
        <dbReference type="ARBA" id="ARBA00022801"/>
    </source>
</evidence>
<dbReference type="Proteomes" id="UP000271031">
    <property type="component" value="Unassembled WGS sequence"/>
</dbReference>
<dbReference type="InterPro" id="IPR000073">
    <property type="entry name" value="AB_hydrolase_1"/>
</dbReference>
<evidence type="ECO:0000313" key="6">
    <source>
        <dbReference type="EMBL" id="RNB85942.1"/>
    </source>
</evidence>
<feature type="active site" description="Charge relay system" evidence="2">
    <location>
        <position position="199"/>
    </location>
</feature>
<accession>A0A3M8DCZ0</accession>
<dbReference type="AlphaFoldDB" id="A0A3M8DCZ0"/>
<keyword evidence="4" id="KW-1133">Transmembrane helix</keyword>
<dbReference type="EMBL" id="RHHQ01000013">
    <property type="protein sequence ID" value="RNB85942.1"/>
    <property type="molecule type" value="Genomic_DNA"/>
</dbReference>
<dbReference type="InterPro" id="IPR012354">
    <property type="entry name" value="Esterase_lipase"/>
</dbReference>
<dbReference type="PANTHER" id="PTHR43798:SF31">
    <property type="entry name" value="AB HYDROLASE SUPERFAMILY PROTEIN YCLE"/>
    <property type="match status" value="1"/>
</dbReference>
<feature type="domain" description="AB hydrolase-1" evidence="5">
    <location>
        <begin position="7"/>
        <end position="106"/>
    </location>
</feature>
<keyword evidence="7" id="KW-1185">Reference proteome</keyword>
<keyword evidence="4" id="KW-0812">Transmembrane</keyword>
<evidence type="ECO:0000259" key="5">
    <source>
        <dbReference type="Pfam" id="PF00561"/>
    </source>
</evidence>
<sequence length="221" mass="24924">MRSIGCLVLHGFAGDIHEVMPLARHLREQGYAVECPTLDGHGRTRRHLGKSTRDEWVNSAIEAYKRLSMRATEIVVIGFSMGGLLALQVAAKHPVKLLVTMNTPYHYWDVRQALRNLRDDFGTEAARYVQGMVRIPLRSMLQFRQLLDETKSIMPTVTCPCLLLQGERDDTVQAISVGLLRQSIGSDEIDVSYFPESGHLLLKGSEADEAIRVITERIRRL</sequence>
<feature type="binding site" evidence="3">
    <location>
        <position position="81"/>
    </location>
    <ligand>
        <name>substrate</name>
    </ligand>
</feature>
<evidence type="ECO:0000256" key="4">
    <source>
        <dbReference type="SAM" id="Phobius"/>
    </source>
</evidence>
<keyword evidence="1 6" id="KW-0378">Hydrolase</keyword>
<dbReference type="OrthoDB" id="9786110at2"/>
<dbReference type="Pfam" id="PF00561">
    <property type="entry name" value="Abhydrolase_1"/>
    <property type="match status" value="1"/>
</dbReference>
<feature type="binding site" evidence="3">
    <location>
        <position position="12"/>
    </location>
    <ligand>
        <name>substrate</name>
    </ligand>
</feature>
<dbReference type="InterPro" id="IPR050266">
    <property type="entry name" value="AB_hydrolase_sf"/>
</dbReference>
<organism evidence="6 7">
    <name type="scientific">Brevibacillus fluminis</name>
    <dbReference type="NCBI Taxonomy" id="511487"/>
    <lineage>
        <taxon>Bacteria</taxon>
        <taxon>Bacillati</taxon>
        <taxon>Bacillota</taxon>
        <taxon>Bacilli</taxon>
        <taxon>Bacillales</taxon>
        <taxon>Paenibacillaceae</taxon>
        <taxon>Brevibacillus</taxon>
    </lineage>
</organism>
<protein>
    <submittedName>
        <fullName evidence="6">Alpha/beta fold hydrolase</fullName>
    </submittedName>
</protein>